<feature type="non-terminal residue" evidence="2">
    <location>
        <position position="1"/>
    </location>
</feature>
<dbReference type="InterPro" id="IPR044855">
    <property type="entry name" value="CoA-Trfase_III_dom3_sf"/>
</dbReference>
<protein>
    <recommendedName>
        <fullName evidence="3">CoA transferase</fullName>
    </recommendedName>
</protein>
<organism evidence="2">
    <name type="scientific">marine metagenome</name>
    <dbReference type="NCBI Taxonomy" id="408172"/>
    <lineage>
        <taxon>unclassified sequences</taxon>
        <taxon>metagenomes</taxon>
        <taxon>ecological metagenomes</taxon>
    </lineage>
</organism>
<dbReference type="PANTHER" id="PTHR48207:SF3">
    <property type="entry name" value="SUCCINATE--HYDROXYMETHYLGLUTARATE COA-TRANSFERASE"/>
    <property type="match status" value="1"/>
</dbReference>
<evidence type="ECO:0008006" key="3">
    <source>
        <dbReference type="Google" id="ProtNLM"/>
    </source>
</evidence>
<dbReference type="Pfam" id="PF02515">
    <property type="entry name" value="CoA_transf_3"/>
    <property type="match status" value="1"/>
</dbReference>
<sequence>VRVCDLTQNLAGPLCAQILGDLGADVIKVEAPGGDPGRAWGPPFWGTDSTLFLSANRNKRSIILDLKSPEGRGILHRIAKESDVLVQSARFGVPERLEYDYETIRALREDIIYMAISAYGDRGPMRELPGYDPLMQAFSGIMSVTGNPGAPASRVGGSVVDFGTGMWSTIAILSALRTRDATGEGAKLDAALLDTAVGWVSYHMMGYLATGDVPGPMGSAMDSIVPYQGFQTADGSVMISGGSDRIFVRLCEALGLGELGADPRFLANPDRVANRNELIEILENQIKSHTTDDLLELLNDHAVPCSPIQNMAEVAAHPQVAEAGLLPMAAHPEVPDYQDVALPLRVDGERPRGVRPPPAAGEHTSEVLAELGYTEGEVQGFFERGVAFESSSSSA</sequence>
<dbReference type="InterPro" id="IPR050483">
    <property type="entry name" value="CoA-transferase_III_domain"/>
</dbReference>
<proteinExistence type="predicted"/>
<dbReference type="InterPro" id="IPR003673">
    <property type="entry name" value="CoA-Trfase_fam_III"/>
</dbReference>
<dbReference type="GO" id="GO:0008410">
    <property type="term" value="F:CoA-transferase activity"/>
    <property type="evidence" value="ECO:0007669"/>
    <property type="project" value="TreeGrafter"/>
</dbReference>
<dbReference type="Gene3D" id="3.30.1540.10">
    <property type="entry name" value="formyl-coa transferase, domain 3"/>
    <property type="match status" value="1"/>
</dbReference>
<name>A0A381QVS2_9ZZZZ</name>
<dbReference type="Gene3D" id="3.40.50.10540">
    <property type="entry name" value="Crotonobetainyl-coa:carnitine coa-transferase, domain 1"/>
    <property type="match status" value="1"/>
</dbReference>
<gene>
    <name evidence="2" type="ORF">METZ01_LOCUS36349</name>
</gene>
<evidence type="ECO:0000256" key="1">
    <source>
        <dbReference type="ARBA" id="ARBA00022679"/>
    </source>
</evidence>
<accession>A0A381QVS2</accession>
<keyword evidence="1" id="KW-0808">Transferase</keyword>
<evidence type="ECO:0000313" key="2">
    <source>
        <dbReference type="EMBL" id="SUZ83495.1"/>
    </source>
</evidence>
<dbReference type="InterPro" id="IPR023606">
    <property type="entry name" value="CoA-Trfase_III_dom_1_sf"/>
</dbReference>
<dbReference type="PANTHER" id="PTHR48207">
    <property type="entry name" value="SUCCINATE--HYDROXYMETHYLGLUTARATE COA-TRANSFERASE"/>
    <property type="match status" value="1"/>
</dbReference>
<dbReference type="SUPFAM" id="SSF89796">
    <property type="entry name" value="CoA-transferase family III (CaiB/BaiF)"/>
    <property type="match status" value="1"/>
</dbReference>
<reference evidence="2" key="1">
    <citation type="submission" date="2018-05" db="EMBL/GenBank/DDBJ databases">
        <authorList>
            <person name="Lanie J.A."/>
            <person name="Ng W.-L."/>
            <person name="Kazmierczak K.M."/>
            <person name="Andrzejewski T.M."/>
            <person name="Davidsen T.M."/>
            <person name="Wayne K.J."/>
            <person name="Tettelin H."/>
            <person name="Glass J.I."/>
            <person name="Rusch D."/>
            <person name="Podicherti R."/>
            <person name="Tsui H.-C.T."/>
            <person name="Winkler M.E."/>
        </authorList>
    </citation>
    <scope>NUCLEOTIDE SEQUENCE</scope>
</reference>
<dbReference type="AlphaFoldDB" id="A0A381QVS2"/>
<dbReference type="EMBL" id="UINC01001553">
    <property type="protein sequence ID" value="SUZ83495.1"/>
    <property type="molecule type" value="Genomic_DNA"/>
</dbReference>